<organism evidence="4">
    <name type="scientific">Aureococcus anophagefferens</name>
    <name type="common">Harmful bloom alga</name>
    <dbReference type="NCBI Taxonomy" id="44056"/>
    <lineage>
        <taxon>Eukaryota</taxon>
        <taxon>Sar</taxon>
        <taxon>Stramenopiles</taxon>
        <taxon>Ochrophyta</taxon>
        <taxon>Pelagophyceae</taxon>
        <taxon>Pelagomonadales</taxon>
        <taxon>Pelagomonadaceae</taxon>
        <taxon>Aureococcus</taxon>
    </lineage>
</organism>
<feature type="region of interest" description="Disordered" evidence="1">
    <location>
        <begin position="803"/>
        <end position="902"/>
    </location>
</feature>
<feature type="transmembrane region" description="Helical" evidence="2">
    <location>
        <begin position="345"/>
        <end position="371"/>
    </location>
</feature>
<dbReference type="AlphaFoldDB" id="F0Y721"/>
<gene>
    <name evidence="3" type="ORF">AURANDRAFT_63395</name>
</gene>
<dbReference type="EMBL" id="GL833126">
    <property type="protein sequence ID" value="EGB08895.1"/>
    <property type="molecule type" value="Genomic_DNA"/>
</dbReference>
<feature type="region of interest" description="Disordered" evidence="1">
    <location>
        <begin position="502"/>
        <end position="563"/>
    </location>
</feature>
<keyword evidence="2" id="KW-0812">Transmembrane</keyword>
<feature type="compositionally biased region" description="Acidic residues" evidence="1">
    <location>
        <begin position="586"/>
        <end position="602"/>
    </location>
</feature>
<feature type="compositionally biased region" description="Pro residues" evidence="1">
    <location>
        <begin position="824"/>
        <end position="842"/>
    </location>
</feature>
<feature type="compositionally biased region" description="Low complexity" evidence="1">
    <location>
        <begin position="885"/>
        <end position="894"/>
    </location>
</feature>
<dbReference type="GeneID" id="20224311"/>
<feature type="region of interest" description="Disordered" evidence="1">
    <location>
        <begin position="585"/>
        <end position="617"/>
    </location>
</feature>
<sequence length="902" mass="95198">MGSGGDVEAPGDGSSGDEKAPESSDSEDDGSGSAHDEVKEPERRSGKARGAAVNKGKDPNAVAHDGAAGGRGRRRSSASTTEAPRVTVVTEVPDFVAIPVVKFHLRKEAATQAAYQVVIALYVQQAFHGKIGEIQDIKGFVALASDIVFAAFYLGAAATITGAYYCGYAMLFVAFVHGSSEIPPAVLTAYEESTFGSQLALSAHGRDQKLLHKRRAACAYFYRGPGLAMADVAGIRTMALEICGTTFLSAALLTLASTLRGAALYVEIGRGALPFLNPVVFKKGILRTFPVHFGGEGAPKQLRRLLTNCLWWTGVFGGSAVAGLLVVVMGAMAQLGVTYEVAIGGLYWVCIKVPMALLLCLGVALMCALQICADAERDQKTRDELREDAASRKYSGYEEDKPKPKPKKKAPGDDRDDVELETWEPDDDEGDGDGAELTFGDYSAAGAPGAARRRADPTRFDQHVHVHFLGVELFNVDASHPFVKRMDKLERDREAARARAERVKRRLRRRSTAAEDGVPVESSSSDDDDDGAGDANVHFGDYGGARGDAADGRRGRRGKKGGLKCTQYEEKMIAELSAARDHFVEDVDGEGDDGGDGGDESEGGAAAPRPRDDVARLDGDAASPLRFQSLAAPGTLRGLEEPLLGDAVPVPVRGGALRFAGAGAAAQARAFAATGLSNGRPLYLQVARLPPGRRSRVHACASLEFAYVLAGDVVDAARAGPRLDAAPLAAADPRVAPLAATDAFERRAARAGEFLAGPVGAVRQRRAGPDGASLLLLWSGARAHYSPEKVLCESRLLRPAAGWGGAVPGRLRAGNRVPARRPRPAPPPPPEPPRFTALPPPRGAARPTSAPAPRRDRSPARTVLLPARVDIGDLPPARPRRAAREAGAALPEPRVGTGFMPP</sequence>
<protein>
    <submittedName>
        <fullName evidence="3">Uncharacterized protein</fullName>
    </submittedName>
</protein>
<keyword evidence="2" id="KW-1133">Transmembrane helix</keyword>
<feature type="compositionally biased region" description="Acidic residues" evidence="1">
    <location>
        <begin position="414"/>
        <end position="434"/>
    </location>
</feature>
<dbReference type="RefSeq" id="XP_009036031.1">
    <property type="nucleotide sequence ID" value="XM_009037783.1"/>
</dbReference>
<dbReference type="KEGG" id="aaf:AURANDRAFT_63395"/>
<dbReference type="InParanoid" id="F0Y721"/>
<feature type="compositionally biased region" description="Basic and acidic residues" evidence="1">
    <location>
        <begin position="380"/>
        <end position="403"/>
    </location>
</feature>
<name>F0Y721_AURAN</name>
<feature type="transmembrane region" description="Helical" evidence="2">
    <location>
        <begin position="310"/>
        <end position="333"/>
    </location>
</feature>
<feature type="compositionally biased region" description="Basic residues" evidence="1">
    <location>
        <begin position="502"/>
        <end position="511"/>
    </location>
</feature>
<feature type="compositionally biased region" description="Basic and acidic residues" evidence="1">
    <location>
        <begin position="34"/>
        <end position="45"/>
    </location>
</feature>
<evidence type="ECO:0000256" key="2">
    <source>
        <dbReference type="SAM" id="Phobius"/>
    </source>
</evidence>
<dbReference type="Proteomes" id="UP000002729">
    <property type="component" value="Unassembled WGS sequence"/>
</dbReference>
<evidence type="ECO:0000313" key="4">
    <source>
        <dbReference type="Proteomes" id="UP000002729"/>
    </source>
</evidence>
<reference evidence="3 4" key="1">
    <citation type="journal article" date="2011" name="Proc. Natl. Acad. Sci. U.S.A.">
        <title>Niche of harmful alga Aureococcus anophagefferens revealed through ecogenomics.</title>
        <authorList>
            <person name="Gobler C.J."/>
            <person name="Berry D.L."/>
            <person name="Dyhrman S.T."/>
            <person name="Wilhelm S.W."/>
            <person name="Salamov A."/>
            <person name="Lobanov A.V."/>
            <person name="Zhang Y."/>
            <person name="Collier J.L."/>
            <person name="Wurch L.L."/>
            <person name="Kustka A.B."/>
            <person name="Dill B.D."/>
            <person name="Shah M."/>
            <person name="VerBerkmoes N.C."/>
            <person name="Kuo A."/>
            <person name="Terry A."/>
            <person name="Pangilinan J."/>
            <person name="Lindquist E.A."/>
            <person name="Lucas S."/>
            <person name="Paulsen I.T."/>
            <person name="Hattenrath-Lehmann T.K."/>
            <person name="Talmage S.C."/>
            <person name="Walker E.A."/>
            <person name="Koch F."/>
            <person name="Burson A.M."/>
            <person name="Marcoval M.A."/>
            <person name="Tang Y.Z."/>
            <person name="Lecleir G.R."/>
            <person name="Coyne K.J."/>
            <person name="Berg G.M."/>
            <person name="Bertrand E.M."/>
            <person name="Saito M.A."/>
            <person name="Gladyshev V.N."/>
            <person name="Grigoriev I.V."/>
        </authorList>
    </citation>
    <scope>NUCLEOTIDE SEQUENCE [LARGE SCALE GENOMIC DNA]</scope>
    <source>
        <strain evidence="4">CCMP 1984</strain>
    </source>
</reference>
<evidence type="ECO:0000256" key="1">
    <source>
        <dbReference type="SAM" id="MobiDB-lite"/>
    </source>
</evidence>
<feature type="compositionally biased region" description="Low complexity" evidence="1">
    <location>
        <begin position="843"/>
        <end position="852"/>
    </location>
</feature>
<proteinExistence type="predicted"/>
<evidence type="ECO:0000313" key="3">
    <source>
        <dbReference type="EMBL" id="EGB08895.1"/>
    </source>
</evidence>
<keyword evidence="2" id="KW-0472">Membrane</keyword>
<feature type="region of interest" description="Disordered" evidence="1">
    <location>
        <begin position="380"/>
        <end position="455"/>
    </location>
</feature>
<accession>F0Y721</accession>
<keyword evidence="4" id="KW-1185">Reference proteome</keyword>
<feature type="region of interest" description="Disordered" evidence="1">
    <location>
        <begin position="1"/>
        <end position="84"/>
    </location>
</feature>